<evidence type="ECO:0000313" key="2">
    <source>
        <dbReference type="Proteomes" id="UP000321464"/>
    </source>
</evidence>
<name>A0A512AI89_9SPHN</name>
<accession>A0A512AI89</accession>
<dbReference type="AlphaFoldDB" id="A0A512AI89"/>
<dbReference type="RefSeq" id="WP_147158773.1">
    <property type="nucleotide sequence ID" value="NZ_BJYR01000008.1"/>
</dbReference>
<dbReference type="OrthoDB" id="7433442at2"/>
<comment type="caution">
    <text evidence="1">The sequence shown here is derived from an EMBL/GenBank/DDBJ whole genome shotgun (WGS) entry which is preliminary data.</text>
</comment>
<organism evidence="1 2">
    <name type="scientific">Novosphingobium sediminis</name>
    <dbReference type="NCBI Taxonomy" id="707214"/>
    <lineage>
        <taxon>Bacteria</taxon>
        <taxon>Pseudomonadati</taxon>
        <taxon>Pseudomonadota</taxon>
        <taxon>Alphaproteobacteria</taxon>
        <taxon>Sphingomonadales</taxon>
        <taxon>Sphingomonadaceae</taxon>
        <taxon>Novosphingobium</taxon>
    </lineage>
</organism>
<dbReference type="Proteomes" id="UP000321464">
    <property type="component" value="Unassembled WGS sequence"/>
</dbReference>
<dbReference type="EMBL" id="BJYR01000008">
    <property type="protein sequence ID" value="GEN99414.1"/>
    <property type="molecule type" value="Genomic_DNA"/>
</dbReference>
<proteinExistence type="predicted"/>
<evidence type="ECO:0000313" key="1">
    <source>
        <dbReference type="EMBL" id="GEN99414.1"/>
    </source>
</evidence>
<reference evidence="1 2" key="1">
    <citation type="submission" date="2019-07" db="EMBL/GenBank/DDBJ databases">
        <title>Whole genome shotgun sequence of Novosphingobium sediminis NBRC 106119.</title>
        <authorList>
            <person name="Hosoyama A."/>
            <person name="Uohara A."/>
            <person name="Ohji S."/>
            <person name="Ichikawa N."/>
        </authorList>
    </citation>
    <scope>NUCLEOTIDE SEQUENCE [LARGE SCALE GENOMIC DNA]</scope>
    <source>
        <strain evidence="1 2">NBRC 106119</strain>
    </source>
</reference>
<gene>
    <name evidence="1" type="ORF">NSE01_12470</name>
</gene>
<protein>
    <submittedName>
        <fullName evidence="1">Uncharacterized protein</fullName>
    </submittedName>
</protein>
<sequence length="64" mass="7601">MDDTSLHDRLNGLYDQLRDFPEGGRCEHGTYLKPRAYVAFLDLRQLIEREVLPALHRMDSDKRR</sequence>
<keyword evidence="2" id="KW-1185">Reference proteome</keyword>